<comment type="caution">
    <text evidence="1">The sequence shown here is derived from an EMBL/GenBank/DDBJ whole genome shotgun (WGS) entry which is preliminary data.</text>
</comment>
<organism evidence="1 2">
    <name type="scientific">Myotis myotis</name>
    <name type="common">Greater mouse-eared bat</name>
    <name type="synonym">Vespertilio myotis</name>
    <dbReference type="NCBI Taxonomy" id="51298"/>
    <lineage>
        <taxon>Eukaryota</taxon>
        <taxon>Metazoa</taxon>
        <taxon>Chordata</taxon>
        <taxon>Craniata</taxon>
        <taxon>Vertebrata</taxon>
        <taxon>Euteleostomi</taxon>
        <taxon>Mammalia</taxon>
        <taxon>Eutheria</taxon>
        <taxon>Laurasiatheria</taxon>
        <taxon>Chiroptera</taxon>
        <taxon>Yangochiroptera</taxon>
        <taxon>Vespertilionidae</taxon>
        <taxon>Myotis</taxon>
    </lineage>
</organism>
<protein>
    <submittedName>
        <fullName evidence="1">Uncharacterized protein</fullName>
    </submittedName>
</protein>
<dbReference type="AlphaFoldDB" id="A0A7J7Y0I4"/>
<gene>
    <name evidence="1" type="ORF">mMyoMyo1_011376</name>
</gene>
<proteinExistence type="predicted"/>
<accession>A0A7J7Y0I4</accession>
<reference evidence="1 2" key="1">
    <citation type="journal article" date="2020" name="Nature">
        <title>Six reference-quality genomes reveal evolution of bat adaptations.</title>
        <authorList>
            <person name="Jebb D."/>
            <person name="Huang Z."/>
            <person name="Pippel M."/>
            <person name="Hughes G.M."/>
            <person name="Lavrichenko K."/>
            <person name="Devanna P."/>
            <person name="Winkler S."/>
            <person name="Jermiin L.S."/>
            <person name="Skirmuntt E.C."/>
            <person name="Katzourakis A."/>
            <person name="Burkitt-Gray L."/>
            <person name="Ray D.A."/>
            <person name="Sullivan K.A.M."/>
            <person name="Roscito J.G."/>
            <person name="Kirilenko B.M."/>
            <person name="Davalos L.M."/>
            <person name="Corthals A.P."/>
            <person name="Power M.L."/>
            <person name="Jones G."/>
            <person name="Ransome R.D."/>
            <person name="Dechmann D.K.N."/>
            <person name="Locatelli A.G."/>
            <person name="Puechmaille S.J."/>
            <person name="Fedrigo O."/>
            <person name="Jarvis E.D."/>
            <person name="Hiller M."/>
            <person name="Vernes S.C."/>
            <person name="Myers E.W."/>
            <person name="Teeling E.C."/>
        </authorList>
    </citation>
    <scope>NUCLEOTIDE SEQUENCE [LARGE SCALE GENOMIC DNA]</scope>
    <source>
        <strain evidence="1">MMyoMyo1</strain>
        <tissue evidence="1">Flight muscle</tissue>
    </source>
</reference>
<sequence length="174" mass="19385">MNQLEPEALPYWKLLEKPLWKTGLLFPILSVPPLQRLHFPSPLTSGLTTGPASANLPLLSRRVRSWCFAVQLSSLSHEIRKTPDRALSSAGGPTTRSRGTADLMHRHAGWARNQRSAASAEISGSQHDPPLLRARLPAESECLPTHPASLWCQVKFNFTIPYHVHGTELFEIKQ</sequence>
<evidence type="ECO:0000313" key="1">
    <source>
        <dbReference type="EMBL" id="KAF6355186.1"/>
    </source>
</evidence>
<dbReference type="Proteomes" id="UP000527355">
    <property type="component" value="Unassembled WGS sequence"/>
</dbReference>
<evidence type="ECO:0000313" key="2">
    <source>
        <dbReference type="Proteomes" id="UP000527355"/>
    </source>
</evidence>
<name>A0A7J7Y0I4_MYOMY</name>
<dbReference type="EMBL" id="JABWUV010000005">
    <property type="protein sequence ID" value="KAF6355186.1"/>
    <property type="molecule type" value="Genomic_DNA"/>
</dbReference>
<keyword evidence="2" id="KW-1185">Reference proteome</keyword>